<protein>
    <submittedName>
        <fullName evidence="3">Type II toxin-antitoxin system RatA family toxin</fullName>
    </submittedName>
</protein>
<sequence length="173" mass="18573">MRHVTVTMTAHDIGPETAYERIRDFRSYPDVTDTVREVVVHPPDADGGVVSDWTVRFRNGLMRWSERDTFAPESLIVSFTQLRGDFEEFEGRWRCAPAGRGTTVTFEAVFDLGIPTLAELLDPVAEATLRSNIELIAGGLLGRVTVEPAAPAGSPAVPGASLAEAGAPAAAHG</sequence>
<organism evidence="3 4">
    <name type="scientific">Streptomyces thermocoprophilus</name>
    <dbReference type="NCBI Taxonomy" id="78356"/>
    <lineage>
        <taxon>Bacteria</taxon>
        <taxon>Bacillati</taxon>
        <taxon>Actinomycetota</taxon>
        <taxon>Actinomycetes</taxon>
        <taxon>Kitasatosporales</taxon>
        <taxon>Streptomycetaceae</taxon>
        <taxon>Streptomyces</taxon>
    </lineage>
</organism>
<comment type="caution">
    <text evidence="3">The sequence shown here is derived from an EMBL/GenBank/DDBJ whole genome shotgun (WGS) entry which is preliminary data.</text>
</comment>
<evidence type="ECO:0000313" key="4">
    <source>
        <dbReference type="Proteomes" id="UP001589703"/>
    </source>
</evidence>
<dbReference type="Gene3D" id="3.30.530.20">
    <property type="match status" value="1"/>
</dbReference>
<gene>
    <name evidence="3" type="ORF">ACFFRO_01925</name>
</gene>
<keyword evidence="4" id="KW-1185">Reference proteome</keyword>
<dbReference type="RefSeq" id="WP_247469850.1">
    <property type="nucleotide sequence ID" value="NZ_JBHMAR010000001.1"/>
</dbReference>
<accession>A0ABV5V7W1</accession>
<proteinExistence type="predicted"/>
<evidence type="ECO:0000256" key="1">
    <source>
        <dbReference type="SAM" id="MobiDB-lite"/>
    </source>
</evidence>
<dbReference type="EMBL" id="JBHMAR010000001">
    <property type="protein sequence ID" value="MFB9733916.1"/>
    <property type="molecule type" value="Genomic_DNA"/>
</dbReference>
<feature type="region of interest" description="Disordered" evidence="1">
    <location>
        <begin position="152"/>
        <end position="173"/>
    </location>
</feature>
<evidence type="ECO:0000313" key="3">
    <source>
        <dbReference type="EMBL" id="MFB9733916.1"/>
    </source>
</evidence>
<dbReference type="InterPro" id="IPR023393">
    <property type="entry name" value="START-like_dom_sf"/>
</dbReference>
<name>A0ABV5V7W1_9ACTN</name>
<feature type="domain" description="Coenzyme Q-binding protein COQ10 START" evidence="2">
    <location>
        <begin position="15"/>
        <end position="134"/>
    </location>
</feature>
<dbReference type="Pfam" id="PF03364">
    <property type="entry name" value="Polyketide_cyc"/>
    <property type="match status" value="1"/>
</dbReference>
<dbReference type="SUPFAM" id="SSF55961">
    <property type="entry name" value="Bet v1-like"/>
    <property type="match status" value="1"/>
</dbReference>
<reference evidence="3 4" key="1">
    <citation type="submission" date="2024-09" db="EMBL/GenBank/DDBJ databases">
        <authorList>
            <person name="Sun Q."/>
            <person name="Mori K."/>
        </authorList>
    </citation>
    <scope>NUCLEOTIDE SEQUENCE [LARGE SCALE GENOMIC DNA]</scope>
    <source>
        <strain evidence="3 4">JCM 10918</strain>
    </source>
</reference>
<evidence type="ECO:0000259" key="2">
    <source>
        <dbReference type="Pfam" id="PF03364"/>
    </source>
</evidence>
<dbReference type="InterPro" id="IPR005031">
    <property type="entry name" value="COQ10_START"/>
</dbReference>
<dbReference type="Proteomes" id="UP001589703">
    <property type="component" value="Unassembled WGS sequence"/>
</dbReference>